<dbReference type="AlphaFoldDB" id="A0A542XRR0"/>
<dbReference type="EMBL" id="VFOL01000001">
    <property type="protein sequence ID" value="TQL38545.1"/>
    <property type="molecule type" value="Genomic_DNA"/>
</dbReference>
<keyword evidence="2" id="KW-0812">Transmembrane</keyword>
<keyword evidence="2" id="KW-0472">Membrane</keyword>
<evidence type="ECO:0000313" key="6">
    <source>
        <dbReference type="Proteomes" id="UP000677457"/>
    </source>
</evidence>
<comment type="caution">
    <text evidence="4">The sequence shown here is derived from an EMBL/GenBank/DDBJ whole genome shotgun (WGS) entry which is preliminary data.</text>
</comment>
<feature type="region of interest" description="Disordered" evidence="1">
    <location>
        <begin position="1"/>
        <end position="38"/>
    </location>
</feature>
<evidence type="ECO:0000313" key="4">
    <source>
        <dbReference type="EMBL" id="TQL38545.1"/>
    </source>
</evidence>
<dbReference type="GeneID" id="93772926"/>
<reference evidence="3 6" key="2">
    <citation type="submission" date="2021-03" db="EMBL/GenBank/DDBJ databases">
        <title>Whole genome shotgun sequence of Salinispora arenicola NBRC 105043.</title>
        <authorList>
            <person name="Komaki H."/>
            <person name="Tamura T."/>
        </authorList>
    </citation>
    <scope>NUCLEOTIDE SEQUENCE [LARGE SCALE GENOMIC DNA]</scope>
    <source>
        <strain evidence="3 6">NBRC 105043</strain>
    </source>
</reference>
<dbReference type="RefSeq" id="WP_016812458.1">
    <property type="nucleotide sequence ID" value="NZ_BOQM01000010.1"/>
</dbReference>
<evidence type="ECO:0000313" key="3">
    <source>
        <dbReference type="EMBL" id="GIM84409.1"/>
    </source>
</evidence>
<feature type="transmembrane region" description="Helical" evidence="2">
    <location>
        <begin position="44"/>
        <end position="62"/>
    </location>
</feature>
<proteinExistence type="predicted"/>
<accession>A0A542XRR0</accession>
<protein>
    <submittedName>
        <fullName evidence="4">Uncharacterized protein</fullName>
    </submittedName>
</protein>
<keyword evidence="6" id="KW-1185">Reference proteome</keyword>
<reference evidence="4 5" key="1">
    <citation type="submission" date="2019-06" db="EMBL/GenBank/DDBJ databases">
        <title>Sequencing the genomes of 1000 actinobacteria strains.</title>
        <authorList>
            <person name="Klenk H.-P."/>
        </authorList>
    </citation>
    <scope>NUCLEOTIDE SEQUENCE [LARGE SCALE GENOMIC DNA]</scope>
    <source>
        <strain evidence="4 5">DSM 44819</strain>
    </source>
</reference>
<dbReference type="Proteomes" id="UP000677457">
    <property type="component" value="Unassembled WGS sequence"/>
</dbReference>
<organism evidence="4 5">
    <name type="scientific">Salinispora arenicola</name>
    <dbReference type="NCBI Taxonomy" id="168697"/>
    <lineage>
        <taxon>Bacteria</taxon>
        <taxon>Bacillati</taxon>
        <taxon>Actinomycetota</taxon>
        <taxon>Actinomycetes</taxon>
        <taxon>Micromonosporales</taxon>
        <taxon>Micromonosporaceae</taxon>
        <taxon>Salinispora</taxon>
    </lineage>
</organism>
<dbReference type="EMBL" id="BOQM01000010">
    <property type="protein sequence ID" value="GIM84409.1"/>
    <property type="molecule type" value="Genomic_DNA"/>
</dbReference>
<evidence type="ECO:0000313" key="5">
    <source>
        <dbReference type="Proteomes" id="UP000315983"/>
    </source>
</evidence>
<evidence type="ECO:0000256" key="1">
    <source>
        <dbReference type="SAM" id="MobiDB-lite"/>
    </source>
</evidence>
<feature type="compositionally biased region" description="Basic and acidic residues" evidence="1">
    <location>
        <begin position="22"/>
        <end position="33"/>
    </location>
</feature>
<name>A0A542XRR0_SALAC</name>
<sequence>MADNNPEEVRPRRDPSGPPRLPDGDRVHPEHPPDIASPTTRHRLLTALVVVVVVTAIMIGAFR</sequence>
<evidence type="ECO:0000256" key="2">
    <source>
        <dbReference type="SAM" id="Phobius"/>
    </source>
</evidence>
<gene>
    <name evidence="4" type="ORF">FB564_3746</name>
    <name evidence="3" type="ORF">Sar04_17190</name>
</gene>
<dbReference type="Proteomes" id="UP000315983">
    <property type="component" value="Unassembled WGS sequence"/>
</dbReference>
<keyword evidence="2" id="KW-1133">Transmembrane helix</keyword>